<accession>A0ABV2TBC6</accession>
<proteinExistence type="predicted"/>
<keyword evidence="2" id="KW-1185">Reference proteome</keyword>
<organism evidence="1 2">
    <name type="scientific">Chitinophaga defluvii</name>
    <dbReference type="NCBI Taxonomy" id="3163343"/>
    <lineage>
        <taxon>Bacteria</taxon>
        <taxon>Pseudomonadati</taxon>
        <taxon>Bacteroidota</taxon>
        <taxon>Chitinophagia</taxon>
        <taxon>Chitinophagales</taxon>
        <taxon>Chitinophagaceae</taxon>
        <taxon>Chitinophaga</taxon>
    </lineage>
</organism>
<evidence type="ECO:0000313" key="2">
    <source>
        <dbReference type="Proteomes" id="UP001549749"/>
    </source>
</evidence>
<dbReference type="Proteomes" id="UP001549749">
    <property type="component" value="Unassembled WGS sequence"/>
</dbReference>
<dbReference type="RefSeq" id="WP_354662886.1">
    <property type="nucleotide sequence ID" value="NZ_JBEXAC010000002.1"/>
</dbReference>
<comment type="caution">
    <text evidence="1">The sequence shown here is derived from an EMBL/GenBank/DDBJ whole genome shotgun (WGS) entry which is preliminary data.</text>
</comment>
<protein>
    <submittedName>
        <fullName evidence="1">Uncharacterized protein</fullName>
    </submittedName>
</protein>
<reference evidence="1 2" key="1">
    <citation type="submission" date="2024-06" db="EMBL/GenBank/DDBJ databases">
        <title>Chitinophaga defluvii sp. nov., isolated from municipal sewage.</title>
        <authorList>
            <person name="Zhang L."/>
        </authorList>
    </citation>
    <scope>NUCLEOTIDE SEQUENCE [LARGE SCALE GENOMIC DNA]</scope>
    <source>
        <strain evidence="1 2">H8</strain>
    </source>
</reference>
<gene>
    <name evidence="1" type="ORF">ABR189_23240</name>
</gene>
<name>A0ABV2TBC6_9BACT</name>
<dbReference type="EMBL" id="JBEXAC010000002">
    <property type="protein sequence ID" value="MET7000326.1"/>
    <property type="molecule type" value="Genomic_DNA"/>
</dbReference>
<evidence type="ECO:0000313" key="1">
    <source>
        <dbReference type="EMBL" id="MET7000326.1"/>
    </source>
</evidence>
<sequence>MGQRANYIIKDGDNIKIYYHHWRANTIPSDLYLGEKAFLQYVQACTLADDLMDPVWMEGFVIMDIEKKQVGFWAWEFENETSIVRYLLLALHEKWPGWEILHLANRMYQAEKVFGIDYISKQTPNTFTAPIEVDIPTIGLEMPEDEVRKTFKCLTKFQETYDPSGIIDHLSQELNTKIEVINPYFYDNVTPTKPPIHRIVDRILYLFRKTSRD</sequence>